<organism evidence="3 4">
    <name type="scientific">Pseudobacteriovorax antillogorgiicola</name>
    <dbReference type="NCBI Taxonomy" id="1513793"/>
    <lineage>
        <taxon>Bacteria</taxon>
        <taxon>Pseudomonadati</taxon>
        <taxon>Bdellovibrionota</taxon>
        <taxon>Oligoflexia</taxon>
        <taxon>Oligoflexales</taxon>
        <taxon>Pseudobacteriovoracaceae</taxon>
        <taxon>Pseudobacteriovorax</taxon>
    </lineage>
</organism>
<dbReference type="SUPFAM" id="SSF56954">
    <property type="entry name" value="Outer membrane efflux proteins (OEP)"/>
    <property type="match status" value="1"/>
</dbReference>
<proteinExistence type="predicted"/>
<feature type="signal peptide" evidence="2">
    <location>
        <begin position="1"/>
        <end position="18"/>
    </location>
</feature>
<evidence type="ECO:0000256" key="2">
    <source>
        <dbReference type="SAM" id="SignalP"/>
    </source>
</evidence>
<feature type="coiled-coil region" evidence="1">
    <location>
        <begin position="357"/>
        <end position="415"/>
    </location>
</feature>
<evidence type="ECO:0000256" key="1">
    <source>
        <dbReference type="SAM" id="Coils"/>
    </source>
</evidence>
<dbReference type="RefSeq" id="WP_132322539.1">
    <property type="nucleotide sequence ID" value="NZ_FWZT01000019.1"/>
</dbReference>
<protein>
    <submittedName>
        <fullName evidence="3">Outer membrane protein TolC</fullName>
    </submittedName>
</protein>
<evidence type="ECO:0000313" key="3">
    <source>
        <dbReference type="EMBL" id="SMF57848.1"/>
    </source>
</evidence>
<name>A0A1Y6CDA7_9BACT</name>
<sequence length="439" mass="50528">MIILLLLGIFFNSWTAQGADSKPFLKYLKAIQEHDPKLKDIEKQYQAQDAFFLSQTQEWNVSISLTHEESDENSPATNSIISSSIPETGSSVSIGRSISRSNSVAGITTTDNLEISQKVWQNGFSRLYNSEQDQLKAKVTRNHLERDEALEAHWFSRVQLYLDWLRQILELDIQQEILNESKSLYGYVKKRFESSIARESELLEVEVSVIEQKANIAAIRAQIKQIEQDIEQMTRIKLPNRISEQGLPRLPINLEQSAWRSFRILASETSLDEMELDDAKELEKTDADLYVGARRVQNNVTSYEEFYAGVSLLLPVRNHSVASSVKYRESQLEWTKSKKGSLQIETQQLEAELKASMKALKTQIQSSKEGLKLLERIKVLRLSRYQNSRISFRELADAQAKLNSQRLKLLDLKLKLKSEQLRFSRDTDQLLLFIRAWLG</sequence>
<accession>A0A1Y6CDA7</accession>
<keyword evidence="2" id="KW-0732">Signal</keyword>
<keyword evidence="4" id="KW-1185">Reference proteome</keyword>
<feature type="coiled-coil region" evidence="1">
    <location>
        <begin position="209"/>
        <end position="236"/>
    </location>
</feature>
<dbReference type="GO" id="GO:0015562">
    <property type="term" value="F:efflux transmembrane transporter activity"/>
    <property type="evidence" value="ECO:0007669"/>
    <property type="project" value="InterPro"/>
</dbReference>
<dbReference type="Proteomes" id="UP000192907">
    <property type="component" value="Unassembled WGS sequence"/>
</dbReference>
<gene>
    <name evidence="3" type="ORF">SAMN06296036_11923</name>
</gene>
<dbReference type="STRING" id="1513793.SAMN06296036_11923"/>
<dbReference type="Gene3D" id="1.20.1600.10">
    <property type="entry name" value="Outer membrane efflux proteins (OEP)"/>
    <property type="match status" value="1"/>
</dbReference>
<dbReference type="EMBL" id="FWZT01000019">
    <property type="protein sequence ID" value="SMF57848.1"/>
    <property type="molecule type" value="Genomic_DNA"/>
</dbReference>
<keyword evidence="1" id="KW-0175">Coiled coil</keyword>
<dbReference type="AlphaFoldDB" id="A0A1Y6CDA7"/>
<feature type="chain" id="PRO_5013119733" evidence="2">
    <location>
        <begin position="19"/>
        <end position="439"/>
    </location>
</feature>
<evidence type="ECO:0000313" key="4">
    <source>
        <dbReference type="Proteomes" id="UP000192907"/>
    </source>
</evidence>
<reference evidence="4" key="1">
    <citation type="submission" date="2017-04" db="EMBL/GenBank/DDBJ databases">
        <authorList>
            <person name="Varghese N."/>
            <person name="Submissions S."/>
        </authorList>
    </citation>
    <scope>NUCLEOTIDE SEQUENCE [LARGE SCALE GENOMIC DNA]</scope>
    <source>
        <strain evidence="4">RKEM611</strain>
    </source>
</reference>